<dbReference type="Proteomes" id="UP000324222">
    <property type="component" value="Unassembled WGS sequence"/>
</dbReference>
<accession>A0A5B7JF98</accession>
<sequence>MPLPSVAVAMAAVVVVAMADGVAGWDIRGTDGVNSTTQAPLYGQQPRAARILSGNAVMLCRCRFVL</sequence>
<keyword evidence="1" id="KW-0732">Signal</keyword>
<protein>
    <submittedName>
        <fullName evidence="2">Uncharacterized protein</fullName>
    </submittedName>
</protein>
<feature type="signal peptide" evidence="1">
    <location>
        <begin position="1"/>
        <end position="24"/>
    </location>
</feature>
<keyword evidence="3" id="KW-1185">Reference proteome</keyword>
<dbReference type="EMBL" id="VSRR010100182">
    <property type="protein sequence ID" value="MPC94892.1"/>
    <property type="molecule type" value="Genomic_DNA"/>
</dbReference>
<name>A0A5B7JF98_PORTR</name>
<evidence type="ECO:0000313" key="3">
    <source>
        <dbReference type="Proteomes" id="UP000324222"/>
    </source>
</evidence>
<dbReference type="AlphaFoldDB" id="A0A5B7JF98"/>
<feature type="chain" id="PRO_5022856842" evidence="1">
    <location>
        <begin position="25"/>
        <end position="66"/>
    </location>
</feature>
<comment type="caution">
    <text evidence="2">The sequence shown here is derived from an EMBL/GenBank/DDBJ whole genome shotgun (WGS) entry which is preliminary data.</text>
</comment>
<proteinExistence type="predicted"/>
<organism evidence="2 3">
    <name type="scientific">Portunus trituberculatus</name>
    <name type="common">Swimming crab</name>
    <name type="synonym">Neptunus trituberculatus</name>
    <dbReference type="NCBI Taxonomy" id="210409"/>
    <lineage>
        <taxon>Eukaryota</taxon>
        <taxon>Metazoa</taxon>
        <taxon>Ecdysozoa</taxon>
        <taxon>Arthropoda</taxon>
        <taxon>Crustacea</taxon>
        <taxon>Multicrustacea</taxon>
        <taxon>Malacostraca</taxon>
        <taxon>Eumalacostraca</taxon>
        <taxon>Eucarida</taxon>
        <taxon>Decapoda</taxon>
        <taxon>Pleocyemata</taxon>
        <taxon>Brachyura</taxon>
        <taxon>Eubrachyura</taxon>
        <taxon>Portunoidea</taxon>
        <taxon>Portunidae</taxon>
        <taxon>Portuninae</taxon>
        <taxon>Portunus</taxon>
    </lineage>
</organism>
<evidence type="ECO:0000256" key="1">
    <source>
        <dbReference type="SAM" id="SignalP"/>
    </source>
</evidence>
<evidence type="ECO:0000313" key="2">
    <source>
        <dbReference type="EMBL" id="MPC94892.1"/>
    </source>
</evidence>
<reference evidence="2 3" key="1">
    <citation type="submission" date="2019-05" db="EMBL/GenBank/DDBJ databases">
        <title>Another draft genome of Portunus trituberculatus and its Hox gene families provides insights of decapod evolution.</title>
        <authorList>
            <person name="Jeong J.-H."/>
            <person name="Song I."/>
            <person name="Kim S."/>
            <person name="Choi T."/>
            <person name="Kim D."/>
            <person name="Ryu S."/>
            <person name="Kim W."/>
        </authorList>
    </citation>
    <scope>NUCLEOTIDE SEQUENCE [LARGE SCALE GENOMIC DNA]</scope>
    <source>
        <tissue evidence="2">Muscle</tissue>
    </source>
</reference>
<gene>
    <name evidence="2" type="ORF">E2C01_090082</name>
</gene>